<accession>A0A6A7C151</accession>
<sequence length="287" mass="31892">MPHQRGTAALLVSRSRKPPCRAVTWVMSLYPAWLARGPRAVQALQGMPDNNGNTQATGNSPHKTSVCTTRDAQRYSHSTYASVADPPATMREPTAGPAPSTRSHDVLAAAQIRRPGGQIRATGASTAPVVGFGMAQQDGDAGRDRNNEATEDQAVPRRQLRPRRNRKLQGSPDGRLRARNSDEPDLVNRHADGGFLCQINDLLEASSEQQMELMQFEQERAPEIQDDEIIHKVRCYFASGATSKRTKQPNDDVIVLMYKRLHAQAVSKLEDERWRYEAADRSRMPLM</sequence>
<gene>
    <name evidence="2" type="ORF">K470DRAFT_257513</name>
</gene>
<protein>
    <submittedName>
        <fullName evidence="2">Uncharacterized protein</fullName>
    </submittedName>
</protein>
<evidence type="ECO:0000313" key="2">
    <source>
        <dbReference type="EMBL" id="KAF2860957.1"/>
    </source>
</evidence>
<feature type="compositionally biased region" description="Polar residues" evidence="1">
    <location>
        <begin position="48"/>
        <end position="81"/>
    </location>
</feature>
<proteinExistence type="predicted"/>
<evidence type="ECO:0000256" key="1">
    <source>
        <dbReference type="SAM" id="MobiDB-lite"/>
    </source>
</evidence>
<dbReference type="AlphaFoldDB" id="A0A6A7C151"/>
<feature type="compositionally biased region" description="Basic and acidic residues" evidence="1">
    <location>
        <begin position="174"/>
        <end position="187"/>
    </location>
</feature>
<feature type="region of interest" description="Disordered" evidence="1">
    <location>
        <begin position="44"/>
        <end position="187"/>
    </location>
</feature>
<dbReference type="Proteomes" id="UP000799421">
    <property type="component" value="Unassembled WGS sequence"/>
</dbReference>
<organism evidence="2 3">
    <name type="scientific">Piedraia hortae CBS 480.64</name>
    <dbReference type="NCBI Taxonomy" id="1314780"/>
    <lineage>
        <taxon>Eukaryota</taxon>
        <taxon>Fungi</taxon>
        <taxon>Dikarya</taxon>
        <taxon>Ascomycota</taxon>
        <taxon>Pezizomycotina</taxon>
        <taxon>Dothideomycetes</taxon>
        <taxon>Dothideomycetidae</taxon>
        <taxon>Capnodiales</taxon>
        <taxon>Piedraiaceae</taxon>
        <taxon>Piedraia</taxon>
    </lineage>
</organism>
<name>A0A6A7C151_9PEZI</name>
<evidence type="ECO:0000313" key="3">
    <source>
        <dbReference type="Proteomes" id="UP000799421"/>
    </source>
</evidence>
<keyword evidence="3" id="KW-1185">Reference proteome</keyword>
<feature type="compositionally biased region" description="Basic residues" evidence="1">
    <location>
        <begin position="158"/>
        <end position="167"/>
    </location>
</feature>
<reference evidence="2" key="1">
    <citation type="journal article" date="2020" name="Stud. Mycol.">
        <title>101 Dothideomycetes genomes: a test case for predicting lifestyles and emergence of pathogens.</title>
        <authorList>
            <person name="Haridas S."/>
            <person name="Albert R."/>
            <person name="Binder M."/>
            <person name="Bloem J."/>
            <person name="Labutti K."/>
            <person name="Salamov A."/>
            <person name="Andreopoulos B."/>
            <person name="Baker S."/>
            <person name="Barry K."/>
            <person name="Bills G."/>
            <person name="Bluhm B."/>
            <person name="Cannon C."/>
            <person name="Castanera R."/>
            <person name="Culley D."/>
            <person name="Daum C."/>
            <person name="Ezra D."/>
            <person name="Gonzalez J."/>
            <person name="Henrissat B."/>
            <person name="Kuo A."/>
            <person name="Liang C."/>
            <person name="Lipzen A."/>
            <person name="Lutzoni F."/>
            <person name="Magnuson J."/>
            <person name="Mondo S."/>
            <person name="Nolan M."/>
            <person name="Ohm R."/>
            <person name="Pangilinan J."/>
            <person name="Park H.-J."/>
            <person name="Ramirez L."/>
            <person name="Alfaro M."/>
            <person name="Sun H."/>
            <person name="Tritt A."/>
            <person name="Yoshinaga Y."/>
            <person name="Zwiers L.-H."/>
            <person name="Turgeon B."/>
            <person name="Goodwin S."/>
            <person name="Spatafora J."/>
            <person name="Crous P."/>
            <person name="Grigoriev I."/>
        </authorList>
    </citation>
    <scope>NUCLEOTIDE SEQUENCE</scope>
    <source>
        <strain evidence="2">CBS 480.64</strain>
    </source>
</reference>
<dbReference type="EMBL" id="MU005977">
    <property type="protein sequence ID" value="KAF2860957.1"/>
    <property type="molecule type" value="Genomic_DNA"/>
</dbReference>